<keyword evidence="3" id="KW-1185">Reference proteome</keyword>
<feature type="region of interest" description="Disordered" evidence="1">
    <location>
        <begin position="73"/>
        <end position="92"/>
    </location>
</feature>
<organism evidence="2 3">
    <name type="scientific">Atta colombica</name>
    <dbReference type="NCBI Taxonomy" id="520822"/>
    <lineage>
        <taxon>Eukaryota</taxon>
        <taxon>Metazoa</taxon>
        <taxon>Ecdysozoa</taxon>
        <taxon>Arthropoda</taxon>
        <taxon>Hexapoda</taxon>
        <taxon>Insecta</taxon>
        <taxon>Pterygota</taxon>
        <taxon>Neoptera</taxon>
        <taxon>Endopterygota</taxon>
        <taxon>Hymenoptera</taxon>
        <taxon>Apocrita</taxon>
        <taxon>Aculeata</taxon>
        <taxon>Formicoidea</taxon>
        <taxon>Formicidae</taxon>
        <taxon>Myrmicinae</taxon>
        <taxon>Atta</taxon>
    </lineage>
</organism>
<name>A0A195BW19_9HYME</name>
<accession>A0A195BW19</accession>
<sequence length="120" mass="13828">MSRYRDLASRIPKSQSKPRESTRNASHRLTHFHRGSFGGIHVSELLAEWLEQVNPNRVERHLITRFIPGTEGQPEWRESGSLRRATRPRPNHAMSTFTTHQALSLPLRCPRRRIARDAGG</sequence>
<protein>
    <submittedName>
        <fullName evidence="2">Uncharacterized protein</fullName>
    </submittedName>
</protein>
<feature type="region of interest" description="Disordered" evidence="1">
    <location>
        <begin position="1"/>
        <end position="27"/>
    </location>
</feature>
<dbReference type="AlphaFoldDB" id="A0A195BW19"/>
<proteinExistence type="predicted"/>
<gene>
    <name evidence="2" type="ORF">ALC53_00367</name>
</gene>
<evidence type="ECO:0000313" key="3">
    <source>
        <dbReference type="Proteomes" id="UP000078540"/>
    </source>
</evidence>
<evidence type="ECO:0000256" key="1">
    <source>
        <dbReference type="SAM" id="MobiDB-lite"/>
    </source>
</evidence>
<evidence type="ECO:0000313" key="2">
    <source>
        <dbReference type="EMBL" id="KYM92829.1"/>
    </source>
</evidence>
<dbReference type="Proteomes" id="UP000078540">
    <property type="component" value="Unassembled WGS sequence"/>
</dbReference>
<dbReference type="EMBL" id="KQ976396">
    <property type="protein sequence ID" value="KYM92829.1"/>
    <property type="molecule type" value="Genomic_DNA"/>
</dbReference>
<reference evidence="2 3" key="1">
    <citation type="submission" date="2015-09" db="EMBL/GenBank/DDBJ databases">
        <title>Atta colombica WGS genome.</title>
        <authorList>
            <person name="Nygaard S."/>
            <person name="Hu H."/>
            <person name="Boomsma J."/>
            <person name="Zhang G."/>
        </authorList>
    </citation>
    <scope>NUCLEOTIDE SEQUENCE [LARGE SCALE GENOMIC DNA]</scope>
    <source>
        <strain evidence="2">Treedump-2</strain>
        <tissue evidence="2">Whole body</tissue>
    </source>
</reference>